<evidence type="ECO:0000256" key="1">
    <source>
        <dbReference type="ARBA" id="ARBA00000085"/>
    </source>
</evidence>
<evidence type="ECO:0000256" key="8">
    <source>
        <dbReference type="ARBA" id="ARBA00022679"/>
    </source>
</evidence>
<name>A0ABW7I6A2_9RHOB</name>
<keyword evidence="4" id="KW-0597">Phosphoprotein</keyword>
<feature type="domain" description="PAS" evidence="16">
    <location>
        <begin position="150"/>
        <end position="207"/>
    </location>
</feature>
<dbReference type="NCBIfam" id="TIGR00229">
    <property type="entry name" value="sensory_box"/>
    <property type="match status" value="3"/>
</dbReference>
<dbReference type="EMBL" id="JBIHMM010000001">
    <property type="protein sequence ID" value="MFH0253045.1"/>
    <property type="molecule type" value="Genomic_DNA"/>
</dbReference>
<evidence type="ECO:0000256" key="13">
    <source>
        <dbReference type="ARBA" id="ARBA00022991"/>
    </source>
</evidence>
<evidence type="ECO:0000256" key="14">
    <source>
        <dbReference type="ARBA" id="ARBA00023026"/>
    </source>
</evidence>
<evidence type="ECO:0000313" key="18">
    <source>
        <dbReference type="EMBL" id="MFH0253045.1"/>
    </source>
</evidence>
<keyword evidence="5" id="KW-0716">Sensory transduction</keyword>
<evidence type="ECO:0000259" key="16">
    <source>
        <dbReference type="PROSITE" id="PS50112"/>
    </source>
</evidence>
<evidence type="ECO:0000256" key="10">
    <source>
        <dbReference type="ARBA" id="ARBA00022741"/>
    </source>
</evidence>
<sequence length="717" mass="78459">MDAWTLRDEASDAPVIPGAGSYEWRVAEDLWHLSDECRRLLGAAAHEDGPFRHVHAEDRVRVEAHVASLIEAGTDYALTYRILCTDGAVRRLHDRGVITRDAEGRAVAFRGIAVDLTETGPRIEAPAPAEPALSLGALTQLVGRASGLGIYELDLASGAAKWSAELSRIIGRAEEPSAGSMELALRTVHPEDRDRVRGQMQAALSRLGPYELEYRLRITDGTVRWMRDKGEVQADEDGEAGRPARAIGVLIDVTEERTAQNALASSTALLEALFTNAPVGIGAWDTQFRYVRVNRKLAEINGISADEHIGKTPAELLPGIDEIERLYVGWRRILRTHKPWLGVEISGSTPAEPDDPKHWRAHFFPIETHGEVTGIAASVEDVTAQRRAERALRENAVHMRRILDGNIGFVGILEPDGTLVEANATALEAAGIARSDVVGRKFWDAHWWSYDSAVADRLKEAVVLAASGEVVRYDATVMMREGQTITIDFQLSPVRDDAGNIVNLIPSGFDVTERNEALAHARMLMEEINHRSKNMLALVQAIARHTVRASPEDFMSKFSDRIAALARGQDLLVHSNWNRVDLGRLIASQLDYFKDSIGERITLDGPDVAITAEAAQSLAMVLHELATNAGKYGALSGTEGRVSITWQVEEIAGAPALSLTWRETGGPSITEPERQGFGSVLMRTMIDAAFATEPETVYHPEGLEWRLVRGTGGIAEA</sequence>
<dbReference type="InterPro" id="IPR000700">
    <property type="entry name" value="PAS-assoc_C"/>
</dbReference>
<dbReference type="Proteomes" id="UP001607157">
    <property type="component" value="Unassembled WGS sequence"/>
</dbReference>
<evidence type="ECO:0000256" key="11">
    <source>
        <dbReference type="ARBA" id="ARBA00022777"/>
    </source>
</evidence>
<keyword evidence="12" id="KW-0067">ATP-binding</keyword>
<dbReference type="Gene3D" id="2.10.70.100">
    <property type="match status" value="2"/>
</dbReference>
<accession>A0ABW7I6A2</accession>
<dbReference type="PROSITE" id="PS50113">
    <property type="entry name" value="PAC"/>
    <property type="match status" value="2"/>
</dbReference>
<evidence type="ECO:0000256" key="5">
    <source>
        <dbReference type="ARBA" id="ARBA00022606"/>
    </source>
</evidence>
<keyword evidence="19" id="KW-1185">Reference proteome</keyword>
<dbReference type="SUPFAM" id="SSF55785">
    <property type="entry name" value="PYP-like sensor domain (PAS domain)"/>
    <property type="match status" value="4"/>
</dbReference>
<dbReference type="CDD" id="cd00130">
    <property type="entry name" value="PAS"/>
    <property type="match status" value="2"/>
</dbReference>
<feature type="domain" description="PAC" evidence="17">
    <location>
        <begin position="471"/>
        <end position="523"/>
    </location>
</feature>
<keyword evidence="8" id="KW-0808">Transferase</keyword>
<evidence type="ECO:0000256" key="15">
    <source>
        <dbReference type="ARBA" id="ARBA00023170"/>
    </source>
</evidence>
<keyword evidence="10" id="KW-0547">Nucleotide-binding</keyword>
<dbReference type="EC" id="2.7.13.3" evidence="2"/>
<evidence type="ECO:0000256" key="2">
    <source>
        <dbReference type="ARBA" id="ARBA00012438"/>
    </source>
</evidence>
<keyword evidence="13" id="KW-0157">Chromophore</keyword>
<comment type="caution">
    <text evidence="18">The sequence shown here is derived from an EMBL/GenBank/DDBJ whole genome shotgun (WGS) entry which is preliminary data.</text>
</comment>
<feature type="domain" description="PAS" evidence="16">
    <location>
        <begin position="395"/>
        <end position="440"/>
    </location>
</feature>
<evidence type="ECO:0000256" key="3">
    <source>
        <dbReference type="ARBA" id="ARBA00022543"/>
    </source>
</evidence>
<evidence type="ECO:0000256" key="6">
    <source>
        <dbReference type="ARBA" id="ARBA00022630"/>
    </source>
</evidence>
<dbReference type="Pfam" id="PF08447">
    <property type="entry name" value="PAS_3"/>
    <property type="match status" value="2"/>
</dbReference>
<dbReference type="Pfam" id="PF08448">
    <property type="entry name" value="PAS_4"/>
    <property type="match status" value="2"/>
</dbReference>
<dbReference type="InterPro" id="IPR013656">
    <property type="entry name" value="PAS_4"/>
</dbReference>
<evidence type="ECO:0000256" key="9">
    <source>
        <dbReference type="ARBA" id="ARBA00022737"/>
    </source>
</evidence>
<keyword evidence="14" id="KW-0843">Virulence</keyword>
<keyword evidence="15" id="KW-0675">Receptor</keyword>
<dbReference type="PROSITE" id="PS50112">
    <property type="entry name" value="PAS"/>
    <property type="match status" value="3"/>
</dbReference>
<dbReference type="Gene3D" id="3.30.450.20">
    <property type="entry name" value="PAS domain"/>
    <property type="match status" value="4"/>
</dbReference>
<dbReference type="InterPro" id="IPR001610">
    <property type="entry name" value="PAC"/>
</dbReference>
<dbReference type="Gene3D" id="3.30.565.10">
    <property type="entry name" value="Histidine kinase-like ATPase, C-terminal domain"/>
    <property type="match status" value="1"/>
</dbReference>
<gene>
    <name evidence="18" type="ORF">ACGRVM_04020</name>
</gene>
<dbReference type="SMART" id="SM00086">
    <property type="entry name" value="PAC"/>
    <property type="match status" value="3"/>
</dbReference>
<dbReference type="InterPro" id="IPR013655">
    <property type="entry name" value="PAS_fold_3"/>
</dbReference>
<dbReference type="RefSeq" id="WP_377168451.1">
    <property type="nucleotide sequence ID" value="NZ_JBHTJC010000001.1"/>
</dbReference>
<feature type="domain" description="PAC" evidence="17">
    <location>
        <begin position="210"/>
        <end position="265"/>
    </location>
</feature>
<protein>
    <recommendedName>
        <fullName evidence="2">histidine kinase</fullName>
        <ecNumber evidence="2">2.7.13.3</ecNumber>
    </recommendedName>
</protein>
<evidence type="ECO:0000313" key="19">
    <source>
        <dbReference type="Proteomes" id="UP001607157"/>
    </source>
</evidence>
<reference evidence="18 19" key="1">
    <citation type="submission" date="2024-10" db="EMBL/GenBank/DDBJ databases">
        <authorList>
            <person name="Yang X.-N."/>
        </authorList>
    </citation>
    <scope>NUCLEOTIDE SEQUENCE [LARGE SCALE GENOMIC DNA]</scope>
    <source>
        <strain evidence="18 19">CAU 1059</strain>
    </source>
</reference>
<keyword evidence="3" id="KW-0600">Photoreceptor protein</keyword>
<dbReference type="Pfam" id="PF07536">
    <property type="entry name" value="HWE_HK"/>
    <property type="match status" value="1"/>
</dbReference>
<dbReference type="SMART" id="SM00091">
    <property type="entry name" value="PAS"/>
    <property type="match status" value="3"/>
</dbReference>
<dbReference type="InterPro" id="IPR036890">
    <property type="entry name" value="HATPase_C_sf"/>
</dbReference>
<keyword evidence="7" id="KW-0288">FMN</keyword>
<comment type="catalytic activity">
    <reaction evidence="1">
        <text>ATP + protein L-histidine = ADP + protein N-phospho-L-histidine.</text>
        <dbReference type="EC" id="2.7.13.3"/>
    </reaction>
</comment>
<dbReference type="InterPro" id="IPR000014">
    <property type="entry name" value="PAS"/>
</dbReference>
<evidence type="ECO:0000256" key="7">
    <source>
        <dbReference type="ARBA" id="ARBA00022643"/>
    </source>
</evidence>
<organism evidence="18 19">
    <name type="scientific">Roseovarius aquimarinus</name>
    <dbReference type="NCBI Taxonomy" id="1229156"/>
    <lineage>
        <taxon>Bacteria</taxon>
        <taxon>Pseudomonadati</taxon>
        <taxon>Pseudomonadota</taxon>
        <taxon>Alphaproteobacteria</taxon>
        <taxon>Rhodobacterales</taxon>
        <taxon>Roseobacteraceae</taxon>
        <taxon>Roseovarius</taxon>
    </lineage>
</organism>
<keyword evidence="9" id="KW-0677">Repeat</keyword>
<dbReference type="InterPro" id="IPR035965">
    <property type="entry name" value="PAS-like_dom_sf"/>
</dbReference>
<dbReference type="PANTHER" id="PTHR41523:SF8">
    <property type="entry name" value="ETHYLENE RESPONSE SENSOR PROTEIN"/>
    <property type="match status" value="1"/>
</dbReference>
<dbReference type="InterPro" id="IPR011102">
    <property type="entry name" value="Sig_transdc_His_kinase_HWE"/>
</dbReference>
<keyword evidence="11" id="KW-0418">Kinase</keyword>
<evidence type="ECO:0000256" key="12">
    <source>
        <dbReference type="ARBA" id="ARBA00022840"/>
    </source>
</evidence>
<feature type="domain" description="PAS" evidence="16">
    <location>
        <begin position="266"/>
        <end position="312"/>
    </location>
</feature>
<dbReference type="PANTHER" id="PTHR41523">
    <property type="entry name" value="TWO-COMPONENT SYSTEM SENSOR PROTEIN"/>
    <property type="match status" value="1"/>
</dbReference>
<evidence type="ECO:0000256" key="4">
    <source>
        <dbReference type="ARBA" id="ARBA00022553"/>
    </source>
</evidence>
<keyword evidence="6" id="KW-0285">Flavoprotein</keyword>
<proteinExistence type="predicted"/>
<dbReference type="SMART" id="SM00911">
    <property type="entry name" value="HWE_HK"/>
    <property type="match status" value="1"/>
</dbReference>
<evidence type="ECO:0000259" key="17">
    <source>
        <dbReference type="PROSITE" id="PS50113"/>
    </source>
</evidence>